<dbReference type="Pfam" id="PF13041">
    <property type="entry name" value="PPR_2"/>
    <property type="match status" value="2"/>
</dbReference>
<evidence type="ECO:0000256" key="3">
    <source>
        <dbReference type="SAM" id="MobiDB-lite"/>
    </source>
</evidence>
<dbReference type="Pfam" id="PF12854">
    <property type="entry name" value="PPR_1"/>
    <property type="match status" value="2"/>
</dbReference>
<dbReference type="NCBIfam" id="TIGR00756">
    <property type="entry name" value="PPR"/>
    <property type="match status" value="9"/>
</dbReference>
<accession>A0A7N0TL13</accession>
<evidence type="ECO:0000259" key="4">
    <source>
        <dbReference type="Pfam" id="PF17177"/>
    </source>
</evidence>
<dbReference type="PANTHER" id="PTHR47932">
    <property type="entry name" value="ATPASE EXPRESSION PROTEIN 3"/>
    <property type="match status" value="1"/>
</dbReference>
<dbReference type="Proteomes" id="UP000594263">
    <property type="component" value="Unplaced"/>
</dbReference>
<keyword evidence="6" id="KW-1185">Reference proteome</keyword>
<feature type="repeat" description="PPR" evidence="2">
    <location>
        <begin position="252"/>
        <end position="286"/>
    </location>
</feature>
<feature type="repeat" description="PPR" evidence="2">
    <location>
        <begin position="357"/>
        <end position="391"/>
    </location>
</feature>
<dbReference type="Gramene" id="Kaladp0039s0272.1.v1.1">
    <property type="protein sequence ID" value="Kaladp0039s0272.1.v1.1.CDS.1"/>
    <property type="gene ID" value="Kaladp0039s0272.v1.1"/>
</dbReference>
<reference evidence="5" key="1">
    <citation type="submission" date="2021-01" db="UniProtKB">
        <authorList>
            <consortium name="EnsemblPlants"/>
        </authorList>
    </citation>
    <scope>IDENTIFICATION</scope>
</reference>
<sequence length="717" mass="81362">MPPKPDPAKFTIFHGHRRPSQNRPIVRGGFFSNRQTLTNPKSQNPKNHPHFNFAKWDPDATPPQSPPTTSPSHRFFTAAKTLSPIARYICDSFRKHQRWGPDVMSDLNKLRRVTPNLVAEVLKVQTDARLSSKFFHWAGKQKGFRHDFASYNAFAYCLNRSNQFRGADQVPELMQLQAKPPSEKQFEILIRMHADANRGLRVYYVYQKMRKFGIKPRIFLYNRVMEALVKTGHLDLALSVYEDLKEDGLVEESITYLILVKGMCKEGRMDEMMELLNRMRGRLCKPDVFAYTAMVKILVSVGDLDGCLRVWEEMKRDRVEPDVMAYGTLISGLCKGSRAEEGYMLFKEMKSNGCLIDRSIYRSLIEAFVAHGKVGKACDLLKDLMDSGYRADLSIYNALIEGMCSVEQVDKAYRLFQVTVAEGLEPHFSTVRPMLVSYAELNRLDDFLKMLVHMEKLKFQVTDDLSKLFSYMVESEKIALAADLFDVLKLKGYCNVPIYNILMGAFRKMGDVKKALSLFNEVKDSNFDPDASTYSISIECFVEEDEIHKACESYNKIVKASHVPSISAYSSLARGLCRAQEIDAAIMLVRDCLASVTDGPMDFKYTLTILHVCKSGSAEKVLEVIDEMLEQGCEPNELIYSAIISGMCKHGNLEEARKVFSSIRACDLLSEANAIAYDEILIEHMKKKTADLVLCGLKFFGLERKLKKKGSTLLSAP</sequence>
<protein>
    <recommendedName>
        <fullName evidence="4">PROP1-like PPR domain-containing protein</fullName>
    </recommendedName>
</protein>
<feature type="repeat" description="PPR" evidence="2">
    <location>
        <begin position="322"/>
        <end position="356"/>
    </location>
</feature>
<dbReference type="InterPro" id="IPR011990">
    <property type="entry name" value="TPR-like_helical_dom_sf"/>
</dbReference>
<evidence type="ECO:0000256" key="2">
    <source>
        <dbReference type="PROSITE-ProRule" id="PRU00708"/>
    </source>
</evidence>
<feature type="repeat" description="PPR" evidence="2">
    <location>
        <begin position="636"/>
        <end position="670"/>
    </location>
</feature>
<dbReference type="SUPFAM" id="SSF48452">
    <property type="entry name" value="TPR-like"/>
    <property type="match status" value="1"/>
</dbReference>
<dbReference type="Pfam" id="PF17177">
    <property type="entry name" value="PPR_long"/>
    <property type="match status" value="1"/>
</dbReference>
<keyword evidence="1" id="KW-0677">Repeat</keyword>
<evidence type="ECO:0000256" key="1">
    <source>
        <dbReference type="ARBA" id="ARBA00022737"/>
    </source>
</evidence>
<feature type="repeat" description="PPR" evidence="2">
    <location>
        <begin position="217"/>
        <end position="251"/>
    </location>
</feature>
<dbReference type="EnsemblPlants" id="Kaladp0039s0272.1.v1.1">
    <property type="protein sequence ID" value="Kaladp0039s0272.1.v1.1.CDS.1"/>
    <property type="gene ID" value="Kaladp0039s0272.v1.1"/>
</dbReference>
<feature type="compositionally biased region" description="Polar residues" evidence="3">
    <location>
        <begin position="32"/>
        <end position="46"/>
    </location>
</feature>
<feature type="repeat" description="PPR" evidence="2">
    <location>
        <begin position="287"/>
        <end position="321"/>
    </location>
</feature>
<dbReference type="PANTHER" id="PTHR47932:SF10">
    <property type="entry name" value="OS07G0179000 PROTEIN"/>
    <property type="match status" value="1"/>
</dbReference>
<dbReference type="GO" id="GO:0003729">
    <property type="term" value="F:mRNA binding"/>
    <property type="evidence" value="ECO:0007669"/>
    <property type="project" value="TreeGrafter"/>
</dbReference>
<dbReference type="InterPro" id="IPR002885">
    <property type="entry name" value="PPR_rpt"/>
</dbReference>
<feature type="domain" description="PROP1-like PPR" evidence="4">
    <location>
        <begin position="167"/>
        <end position="283"/>
    </location>
</feature>
<evidence type="ECO:0000313" key="6">
    <source>
        <dbReference type="Proteomes" id="UP000594263"/>
    </source>
</evidence>
<evidence type="ECO:0000313" key="5">
    <source>
        <dbReference type="EnsemblPlants" id="Kaladp0039s0272.1.v1.1.CDS.1"/>
    </source>
</evidence>
<dbReference type="Gene3D" id="1.25.40.10">
    <property type="entry name" value="Tetratricopeptide repeat domain"/>
    <property type="match status" value="5"/>
</dbReference>
<feature type="repeat" description="PPR" evidence="2">
    <location>
        <begin position="392"/>
        <end position="426"/>
    </location>
</feature>
<feature type="repeat" description="PPR" evidence="2">
    <location>
        <begin position="495"/>
        <end position="529"/>
    </location>
</feature>
<feature type="region of interest" description="Disordered" evidence="3">
    <location>
        <begin position="1"/>
        <end position="51"/>
    </location>
</feature>
<dbReference type="AlphaFoldDB" id="A0A7N0TL13"/>
<dbReference type="InterPro" id="IPR033443">
    <property type="entry name" value="PROP1-like_PPR_dom"/>
</dbReference>
<proteinExistence type="predicted"/>
<feature type="repeat" description="PPR" evidence="2">
    <location>
        <begin position="601"/>
        <end position="635"/>
    </location>
</feature>
<organism evidence="5 6">
    <name type="scientific">Kalanchoe fedtschenkoi</name>
    <name type="common">Lavender scallops</name>
    <name type="synonym">South American air plant</name>
    <dbReference type="NCBI Taxonomy" id="63787"/>
    <lineage>
        <taxon>Eukaryota</taxon>
        <taxon>Viridiplantae</taxon>
        <taxon>Streptophyta</taxon>
        <taxon>Embryophyta</taxon>
        <taxon>Tracheophyta</taxon>
        <taxon>Spermatophyta</taxon>
        <taxon>Magnoliopsida</taxon>
        <taxon>eudicotyledons</taxon>
        <taxon>Gunneridae</taxon>
        <taxon>Pentapetalae</taxon>
        <taxon>Saxifragales</taxon>
        <taxon>Crassulaceae</taxon>
        <taxon>Kalanchoe</taxon>
    </lineage>
</organism>
<dbReference type="OMA" id="EVHACNR"/>
<name>A0A7N0TL13_KALFE</name>
<dbReference type="PROSITE" id="PS51375">
    <property type="entry name" value="PPR"/>
    <property type="match status" value="9"/>
</dbReference>